<evidence type="ECO:0000313" key="2">
    <source>
        <dbReference type="EMBL" id="GJE98701.1"/>
    </source>
</evidence>
<protein>
    <submittedName>
        <fullName evidence="2">Alpha/beta hydrolase</fullName>
    </submittedName>
</protein>
<evidence type="ECO:0000259" key="1">
    <source>
        <dbReference type="Pfam" id="PF12697"/>
    </source>
</evidence>
<accession>A0A9P3GPW7</accession>
<dbReference type="InterPro" id="IPR000073">
    <property type="entry name" value="AB_hydrolase_1"/>
</dbReference>
<reference evidence="2 3" key="1">
    <citation type="submission" date="2021-08" db="EMBL/GenBank/DDBJ databases">
        <title>Draft Genome Sequence of Phanerochaete sordida strain YK-624.</title>
        <authorList>
            <person name="Mori T."/>
            <person name="Dohra H."/>
            <person name="Suzuki T."/>
            <person name="Kawagishi H."/>
            <person name="Hirai H."/>
        </authorList>
    </citation>
    <scope>NUCLEOTIDE SEQUENCE [LARGE SCALE GENOMIC DNA]</scope>
    <source>
        <strain evidence="2 3">YK-624</strain>
    </source>
</reference>
<dbReference type="Gene3D" id="3.40.50.1820">
    <property type="entry name" value="alpha/beta hydrolase"/>
    <property type="match status" value="1"/>
</dbReference>
<dbReference type="SUPFAM" id="SSF53474">
    <property type="entry name" value="alpha/beta-Hydrolases"/>
    <property type="match status" value="1"/>
</dbReference>
<dbReference type="AlphaFoldDB" id="A0A9P3GPW7"/>
<gene>
    <name evidence="2" type="ORF">PsYK624_149360</name>
</gene>
<proteinExistence type="predicted"/>
<dbReference type="PANTHER" id="PTHR43798:SF33">
    <property type="entry name" value="HYDROLASE, PUTATIVE (AFU_ORTHOLOGUE AFUA_2G14860)-RELATED"/>
    <property type="match status" value="1"/>
</dbReference>
<dbReference type="PANTHER" id="PTHR43798">
    <property type="entry name" value="MONOACYLGLYCEROL LIPASE"/>
    <property type="match status" value="1"/>
</dbReference>
<name>A0A9P3GPW7_9APHY</name>
<evidence type="ECO:0000313" key="3">
    <source>
        <dbReference type="Proteomes" id="UP000703269"/>
    </source>
</evidence>
<keyword evidence="3" id="KW-1185">Reference proteome</keyword>
<dbReference type="OrthoDB" id="94039at2759"/>
<dbReference type="GO" id="GO:0016020">
    <property type="term" value="C:membrane"/>
    <property type="evidence" value="ECO:0007669"/>
    <property type="project" value="TreeGrafter"/>
</dbReference>
<dbReference type="EMBL" id="BPQB01000093">
    <property type="protein sequence ID" value="GJE98701.1"/>
    <property type="molecule type" value="Genomic_DNA"/>
</dbReference>
<keyword evidence="2" id="KW-0378">Hydrolase</keyword>
<dbReference type="Proteomes" id="UP000703269">
    <property type="component" value="Unassembled WGS sequence"/>
</dbReference>
<dbReference type="GO" id="GO:0016787">
    <property type="term" value="F:hydrolase activity"/>
    <property type="evidence" value="ECO:0007669"/>
    <property type="project" value="UniProtKB-KW"/>
</dbReference>
<feature type="domain" description="AB hydrolase-1" evidence="1">
    <location>
        <begin position="43"/>
        <end position="327"/>
    </location>
</feature>
<dbReference type="InterPro" id="IPR029058">
    <property type="entry name" value="AB_hydrolase_fold"/>
</dbReference>
<dbReference type="InterPro" id="IPR050266">
    <property type="entry name" value="AB_hydrolase_sf"/>
</dbReference>
<sequence length="350" mass="38461">MYTTTLHCEAFVFDPRPRYPLLITAKRYWHPAHCSTAPDALTLVLAHGTGFHKEHWEPTLDELYALLGGTANSGINIREAWSIECPNHGDAAVLNEDALMWGYTPTFSWEEYARSVHAVLAGLGTGIDVDFSSRRLIGVGHSMGAIALMLADVYLPQLAFASLILVDPMLVPKPLPGKPDFDLASPAARRRDIWASTADALASLRARPSFAAWDPRILELYVAHGLRALPTAAYPDKTGVTLKCTREQETACYRSDVGRVRAYHYLHELCVRVPVHIIYGAINDYLPESVHQDVLQNAARGKYATVARVAEAGHLIPQMQPKGLADAIFAAMKHDVSTGFTPRSSPASRL</sequence>
<organism evidence="2 3">
    <name type="scientific">Phanerochaete sordida</name>
    <dbReference type="NCBI Taxonomy" id="48140"/>
    <lineage>
        <taxon>Eukaryota</taxon>
        <taxon>Fungi</taxon>
        <taxon>Dikarya</taxon>
        <taxon>Basidiomycota</taxon>
        <taxon>Agaricomycotina</taxon>
        <taxon>Agaricomycetes</taxon>
        <taxon>Polyporales</taxon>
        <taxon>Phanerochaetaceae</taxon>
        <taxon>Phanerochaete</taxon>
    </lineage>
</organism>
<dbReference type="Pfam" id="PF12697">
    <property type="entry name" value="Abhydrolase_6"/>
    <property type="match status" value="1"/>
</dbReference>
<comment type="caution">
    <text evidence="2">The sequence shown here is derived from an EMBL/GenBank/DDBJ whole genome shotgun (WGS) entry which is preliminary data.</text>
</comment>